<protein>
    <submittedName>
        <fullName evidence="4">Transcriptional regulator, PaaX family</fullName>
    </submittedName>
</protein>
<dbReference type="Pfam" id="PF07848">
    <property type="entry name" value="PaaX"/>
    <property type="match status" value="1"/>
</dbReference>
<dbReference type="InterPro" id="IPR011965">
    <property type="entry name" value="PaaX_trns_reg"/>
</dbReference>
<dbReference type="Pfam" id="PF08223">
    <property type="entry name" value="PaaX_C"/>
    <property type="match status" value="1"/>
</dbReference>
<dbReference type="PIRSF" id="PIRSF020623">
    <property type="entry name" value="PaaX"/>
    <property type="match status" value="1"/>
</dbReference>
<reference evidence="4 5" key="1">
    <citation type="submission" date="2016-10" db="EMBL/GenBank/DDBJ databases">
        <authorList>
            <person name="de Groot N.N."/>
        </authorList>
    </citation>
    <scope>NUCLEOTIDE SEQUENCE [LARGE SCALE GENOMIC DNA]</scope>
    <source>
        <strain evidence="4 5">DSM 22274</strain>
    </source>
</reference>
<evidence type="ECO:0000259" key="2">
    <source>
        <dbReference type="Pfam" id="PF08223"/>
    </source>
</evidence>
<feature type="domain" description="Transcriptional repressor PaaX-like C-terminal" evidence="2">
    <location>
        <begin position="185"/>
        <end position="270"/>
    </location>
</feature>
<organism evidence="4 5">
    <name type="scientific">Arthrobacter alpinus</name>
    <dbReference type="NCBI Taxonomy" id="656366"/>
    <lineage>
        <taxon>Bacteria</taxon>
        <taxon>Bacillati</taxon>
        <taxon>Actinomycetota</taxon>
        <taxon>Actinomycetes</taxon>
        <taxon>Micrococcales</taxon>
        <taxon>Micrococcaceae</taxon>
        <taxon>Arthrobacter</taxon>
    </lineage>
</organism>
<feature type="domain" description="Transcriptional repressor PaaX-like N-terminal" evidence="1">
    <location>
        <begin position="16"/>
        <end position="81"/>
    </location>
</feature>
<name>A0A1H5HZV7_9MICC</name>
<dbReference type="InterPro" id="IPR013225">
    <property type="entry name" value="PaaX_C"/>
</dbReference>
<dbReference type="Proteomes" id="UP000182725">
    <property type="component" value="Unassembled WGS sequence"/>
</dbReference>
<proteinExistence type="predicted"/>
<dbReference type="Gene3D" id="1.10.10.10">
    <property type="entry name" value="Winged helix-like DNA-binding domain superfamily/Winged helix DNA-binding domain"/>
    <property type="match status" value="1"/>
</dbReference>
<dbReference type="InterPro" id="IPR012906">
    <property type="entry name" value="PaaX-like_N"/>
</dbReference>
<feature type="domain" description="Transcriptional repressor PaaX-like central Cas2-like" evidence="3">
    <location>
        <begin position="100"/>
        <end position="172"/>
    </location>
</feature>
<dbReference type="EMBL" id="FNTV01000001">
    <property type="protein sequence ID" value="SEE33419.1"/>
    <property type="molecule type" value="Genomic_DNA"/>
</dbReference>
<dbReference type="InterPro" id="IPR036388">
    <property type="entry name" value="WH-like_DNA-bd_sf"/>
</dbReference>
<dbReference type="RefSeq" id="WP_342028176.1">
    <property type="nucleotide sequence ID" value="NZ_FNTV01000001.1"/>
</dbReference>
<dbReference type="AlphaFoldDB" id="A0A1H5HZV7"/>
<gene>
    <name evidence="4" type="ORF">SAMN04489740_1154</name>
</gene>
<evidence type="ECO:0000313" key="4">
    <source>
        <dbReference type="EMBL" id="SEE33419.1"/>
    </source>
</evidence>
<dbReference type="Gene3D" id="3.30.70.2650">
    <property type="match status" value="1"/>
</dbReference>
<dbReference type="PANTHER" id="PTHR30319">
    <property type="entry name" value="PHENYLACETIC ACID REGULATOR-RELATED TRANSCRIPTIONAL REPRESSOR"/>
    <property type="match status" value="1"/>
</dbReference>
<evidence type="ECO:0000313" key="5">
    <source>
        <dbReference type="Proteomes" id="UP000182725"/>
    </source>
</evidence>
<evidence type="ECO:0000259" key="1">
    <source>
        <dbReference type="Pfam" id="PF07848"/>
    </source>
</evidence>
<dbReference type="GO" id="GO:0006351">
    <property type="term" value="P:DNA-templated transcription"/>
    <property type="evidence" value="ECO:0007669"/>
    <property type="project" value="InterPro"/>
</dbReference>
<evidence type="ECO:0000259" key="3">
    <source>
        <dbReference type="Pfam" id="PF20803"/>
    </source>
</evidence>
<sequence>MSVLDDTFSRPGSVVSLLRTTIGLYLRQCGGWMPAKSLTDLMEVLDVPVELTRTALTRLKQKGVLIAEVKAGTKGFALTDAADMLYSRGDRRINFPRNMQPDDSWCLISFSVPEAQRERRHQLRRQLSWIGCGTVAPGLWVCPDFLREEVNVILKDLDLQRQAVLFTTRTPEVAGDLREIVSEWWDLDYLAGLHKDFCTEYGAVETESVPADSDTFATYVKCIDRWRVIPYVDPGLPATCLPNDWPGGRCIELFLAIRRSHERPSLAFVQTILQEDSGVATEVGMAVT</sequence>
<accession>A0A1H5HZV7</accession>
<dbReference type="PANTHER" id="PTHR30319:SF1">
    <property type="entry name" value="TRANSCRIPTIONAL REPRESSOR PAAX"/>
    <property type="match status" value="1"/>
</dbReference>
<dbReference type="InterPro" id="IPR048846">
    <property type="entry name" value="PaaX-like_central"/>
</dbReference>
<dbReference type="Pfam" id="PF20803">
    <property type="entry name" value="PaaX_M"/>
    <property type="match status" value="1"/>
</dbReference>